<dbReference type="Gene3D" id="1.10.1790.20">
    <property type="match status" value="1"/>
</dbReference>
<evidence type="ECO:0000256" key="3">
    <source>
        <dbReference type="ARBA" id="ARBA00022478"/>
    </source>
</evidence>
<evidence type="ECO:0000259" key="12">
    <source>
        <dbReference type="Pfam" id="PF05000"/>
    </source>
</evidence>
<dbReference type="Gene3D" id="1.10.274.100">
    <property type="entry name" value="RNA polymerase Rpb1, domain 3"/>
    <property type="match status" value="1"/>
</dbReference>
<dbReference type="NCBIfam" id="TIGR02388">
    <property type="entry name" value="rpoC2_cyan"/>
    <property type="match status" value="1"/>
</dbReference>
<accession>A0A3G3LL79</accession>
<dbReference type="RefSeq" id="YP_009540969.1">
    <property type="nucleotide sequence ID" value="NC_039969.1"/>
</dbReference>
<feature type="domain" description="RNA polymerase Rpb1" evidence="11">
    <location>
        <begin position="170"/>
        <end position="738"/>
    </location>
</feature>
<keyword evidence="13" id="KW-0934">Plastid</keyword>
<dbReference type="Gene3D" id="1.10.132.30">
    <property type="match status" value="1"/>
</dbReference>
<dbReference type="CDD" id="cd02655">
    <property type="entry name" value="RNAP_beta'_C"/>
    <property type="match status" value="1"/>
</dbReference>
<comment type="catalytic activity">
    <reaction evidence="9">
        <text>RNA(n) + a ribonucleoside 5'-triphosphate = RNA(n+1) + diphosphate</text>
        <dbReference type="Rhea" id="RHEA:21248"/>
        <dbReference type="Rhea" id="RHEA-COMP:14527"/>
        <dbReference type="Rhea" id="RHEA-COMP:17342"/>
        <dbReference type="ChEBI" id="CHEBI:33019"/>
        <dbReference type="ChEBI" id="CHEBI:61557"/>
        <dbReference type="ChEBI" id="CHEBI:140395"/>
        <dbReference type="EC" id="2.7.7.6"/>
    </reaction>
</comment>
<keyword evidence="7" id="KW-0862">Zinc</keyword>
<evidence type="ECO:0000256" key="1">
    <source>
        <dbReference type="ARBA" id="ARBA00004026"/>
    </source>
</evidence>
<dbReference type="GO" id="GO:0003677">
    <property type="term" value="F:DNA binding"/>
    <property type="evidence" value="ECO:0007669"/>
    <property type="project" value="InterPro"/>
</dbReference>
<geneLocation type="chloroplast" evidence="13"/>
<evidence type="ECO:0000256" key="5">
    <source>
        <dbReference type="ARBA" id="ARBA00022695"/>
    </source>
</evidence>
<dbReference type="Pfam" id="PF05000">
    <property type="entry name" value="RNA_pol_Rpb1_4"/>
    <property type="match status" value="1"/>
</dbReference>
<organism evidence="13">
    <name type="scientific">Discoplastis spathirhyncha</name>
    <dbReference type="NCBI Taxonomy" id="215771"/>
    <lineage>
        <taxon>Eukaryota</taxon>
        <taxon>Discoba</taxon>
        <taxon>Euglenozoa</taxon>
        <taxon>Euglenida</taxon>
        <taxon>Spirocuta</taxon>
        <taxon>Euglenophyceae</taxon>
        <taxon>Euglenales</taxon>
        <taxon>Phacaceae</taxon>
        <taxon>Discoplastis</taxon>
    </lineage>
</organism>
<evidence type="ECO:0000256" key="8">
    <source>
        <dbReference type="ARBA" id="ARBA00023163"/>
    </source>
</evidence>
<evidence type="ECO:0000259" key="10">
    <source>
        <dbReference type="Pfam" id="PF04983"/>
    </source>
</evidence>
<sequence>MTINKMICNKTFNKTEIKKLINWFLVNYGSIRTSKLLDKLKILGFKYSTLGGISIGMEDLKIPKIKNLLIKNTEKELEKNEKNILNNKISITEELKKKNDFWNITNEILKKELIKNFRQTNLLNPVYMMTFSGARGNISQIKQLVGMRGLMSDSKGEIISLPIKSNLKEGLKIIEYFISCYGARKGLIDTAIKTADSGYLTRRLIYVAQRITIKQFDCNTKNGILIKKNIKDKKNFIATKDKIIGRVLAKDIFEKEKNNLIATKGQDICNYIAKKILKINKNKYIYIRSVLTCKLNRSICQLCYGWNLASDTMITIGEAVGIIAAQSIGEPGTQLTMRTFHTGGIFSGKIAEIINTPHKGIINYSTKNGGKKIKTRYGEDAFLLSKPKKITVTENRINKSIINLPKNSIVLIKPKKKVFSKQIIAEISNIKKQKKNNKNYRKEIRTPISGETLFQYTKNIKEKNSNNLLWILKNQINSQKLFYNKLYGKENNVVKFKINQKSNHFLKTKNLLNKKLKDIIKLNSKRIKILTCYLKKNKKQKKIYELTNPTSFDKKILINKKNNQKILKIKKINEKIGDFILKNKKTREKIKSNYSGQIIEIQKRKLFIKKGKFYPIPENSKIFIKNKKIIKKNNVIFVILYQKSKTEDIVQGLPKIVQILEARKKINIKLNKQLKFYKENKKENGESTRKSINKIQRFLIKKIQSVYQSQGVEISDKHLEIIIKQMTSKIIIIEKGESNFLKGEILEINKIEKINKNLNKKIKYEPIVLGITKICRINESFISSSCFQETTRILTKSALKGDIDWMKDLKENIIMGNLIPTGTGYKI</sequence>
<keyword evidence="8" id="KW-0804">Transcription</keyword>
<dbReference type="InterPro" id="IPR007081">
    <property type="entry name" value="RNA_pol_Rpb1_5"/>
</dbReference>
<dbReference type="Pfam" id="PF04998">
    <property type="entry name" value="RNA_pol_Rpb1_5"/>
    <property type="match status" value="1"/>
</dbReference>
<dbReference type="AlphaFoldDB" id="A0A3G3LL79"/>
<keyword evidence="3" id="KW-0240">DNA-directed RNA polymerase</keyword>
<keyword evidence="13" id="KW-0150">Chloroplast</keyword>
<dbReference type="SUPFAM" id="SSF64484">
    <property type="entry name" value="beta and beta-prime subunits of DNA dependent RNA-polymerase"/>
    <property type="match status" value="1"/>
</dbReference>
<dbReference type="InterPro" id="IPR038120">
    <property type="entry name" value="Rpb1_funnel_sf"/>
</dbReference>
<dbReference type="GeneID" id="38462447"/>
<dbReference type="GO" id="GO:0003899">
    <property type="term" value="F:DNA-directed RNA polymerase activity"/>
    <property type="evidence" value="ECO:0007669"/>
    <property type="project" value="UniProtKB-EC"/>
</dbReference>
<keyword evidence="5" id="KW-0548">Nucleotidyltransferase</keyword>
<dbReference type="Pfam" id="PF04983">
    <property type="entry name" value="RNA_pol_Rpb1_3"/>
    <property type="match status" value="1"/>
</dbReference>
<keyword evidence="4" id="KW-0808">Transferase</keyword>
<dbReference type="EMBL" id="MH898670">
    <property type="protein sequence ID" value="AYQ93475.1"/>
    <property type="molecule type" value="Genomic_DNA"/>
</dbReference>
<dbReference type="PANTHER" id="PTHR19376:SF54">
    <property type="entry name" value="DNA-DIRECTED RNA POLYMERASE SUBUNIT BETA"/>
    <property type="match status" value="1"/>
</dbReference>
<dbReference type="InterPro" id="IPR012756">
    <property type="entry name" value="DNA-dir_RpoC2_beta_pp"/>
</dbReference>
<evidence type="ECO:0000256" key="9">
    <source>
        <dbReference type="ARBA" id="ARBA00048552"/>
    </source>
</evidence>
<protein>
    <recommendedName>
        <fullName evidence="2">DNA-directed RNA polymerase</fullName>
        <ecNumber evidence="2">2.7.7.6</ecNumber>
    </recommendedName>
</protein>
<dbReference type="Gene3D" id="1.10.150.390">
    <property type="match status" value="1"/>
</dbReference>
<gene>
    <name evidence="13" type="primary">rpoC2</name>
</gene>
<feature type="domain" description="RNA polymerase Rpb1" evidence="12">
    <location>
        <begin position="83"/>
        <end position="168"/>
    </location>
</feature>
<reference evidence="13" key="1">
    <citation type="journal article" date="2018" name="Sci. Rep.">
        <title>Dynamic evolution of inverted repeats in Euglenophyta plastid genomes.</title>
        <authorList>
            <person name="Karnkowska A."/>
            <person name="Bennett M.S."/>
            <person name="Triemer R.E."/>
        </authorList>
    </citation>
    <scope>NUCLEOTIDE SEQUENCE</scope>
</reference>
<dbReference type="InterPro" id="IPR045867">
    <property type="entry name" value="DNA-dir_RpoC_beta_prime"/>
</dbReference>
<comment type="function">
    <text evidence="1">DNA-dependent RNA polymerase catalyzes the transcription of DNA into RNA using the four ribonucleoside triphosphates as substrates.</text>
</comment>
<dbReference type="InterPro" id="IPR007083">
    <property type="entry name" value="RNA_pol_Rpb1_4"/>
</dbReference>
<dbReference type="GO" id="GO:0046872">
    <property type="term" value="F:metal ion binding"/>
    <property type="evidence" value="ECO:0007669"/>
    <property type="project" value="UniProtKB-KW"/>
</dbReference>
<dbReference type="EC" id="2.7.7.6" evidence="2"/>
<dbReference type="GO" id="GO:0000428">
    <property type="term" value="C:DNA-directed RNA polymerase complex"/>
    <property type="evidence" value="ECO:0007669"/>
    <property type="project" value="UniProtKB-KW"/>
</dbReference>
<feature type="domain" description="RNA polymerase Rpb1" evidence="10">
    <location>
        <begin position="2"/>
        <end position="60"/>
    </location>
</feature>
<name>A0A3G3LL79_9EUGL</name>
<dbReference type="GO" id="GO:0006351">
    <property type="term" value="P:DNA-templated transcription"/>
    <property type="evidence" value="ECO:0007669"/>
    <property type="project" value="InterPro"/>
</dbReference>
<evidence type="ECO:0000256" key="6">
    <source>
        <dbReference type="ARBA" id="ARBA00022723"/>
    </source>
</evidence>
<evidence type="ECO:0000256" key="7">
    <source>
        <dbReference type="ARBA" id="ARBA00022833"/>
    </source>
</evidence>
<evidence type="ECO:0000313" key="13">
    <source>
        <dbReference type="EMBL" id="AYQ93475.1"/>
    </source>
</evidence>
<evidence type="ECO:0000256" key="4">
    <source>
        <dbReference type="ARBA" id="ARBA00022679"/>
    </source>
</evidence>
<proteinExistence type="predicted"/>
<dbReference type="InterPro" id="IPR042102">
    <property type="entry name" value="RNA_pol_Rpb1_3_sf"/>
</dbReference>
<evidence type="ECO:0000259" key="11">
    <source>
        <dbReference type="Pfam" id="PF04998"/>
    </source>
</evidence>
<dbReference type="InterPro" id="IPR007066">
    <property type="entry name" value="RNA_pol_Rpb1_3"/>
</dbReference>
<keyword evidence="6" id="KW-0479">Metal-binding</keyword>
<dbReference type="PANTHER" id="PTHR19376">
    <property type="entry name" value="DNA-DIRECTED RNA POLYMERASE"/>
    <property type="match status" value="1"/>
</dbReference>
<evidence type="ECO:0000256" key="2">
    <source>
        <dbReference type="ARBA" id="ARBA00012418"/>
    </source>
</evidence>